<protein>
    <recommendedName>
        <fullName evidence="4">DUF4013 domain-containing protein</fullName>
    </recommendedName>
</protein>
<keyword evidence="3" id="KW-1185">Reference proteome</keyword>
<name>A0A315Y8N5_9EURY</name>
<dbReference type="RefSeq" id="WP_116592222.1">
    <property type="nucleotide sequence ID" value="NZ_MZGS01000023.1"/>
</dbReference>
<evidence type="ECO:0008006" key="4">
    <source>
        <dbReference type="Google" id="ProtNLM"/>
    </source>
</evidence>
<dbReference type="EMBL" id="MZGS01000023">
    <property type="protein sequence ID" value="PWB86865.1"/>
    <property type="molecule type" value="Genomic_DNA"/>
</dbReference>
<feature type="transmembrane region" description="Helical" evidence="1">
    <location>
        <begin position="51"/>
        <end position="69"/>
    </location>
</feature>
<dbReference type="Pfam" id="PF13197">
    <property type="entry name" value="DUF4013"/>
    <property type="match status" value="1"/>
</dbReference>
<accession>A0A315Y8N5</accession>
<feature type="transmembrane region" description="Helical" evidence="1">
    <location>
        <begin position="244"/>
        <end position="263"/>
    </location>
</feature>
<evidence type="ECO:0000313" key="3">
    <source>
        <dbReference type="Proteomes" id="UP000251717"/>
    </source>
</evidence>
<dbReference type="InterPro" id="IPR025098">
    <property type="entry name" value="DUF4013"/>
</dbReference>
<keyword evidence="1" id="KW-0472">Membrane</keyword>
<dbReference type="Proteomes" id="UP000251717">
    <property type="component" value="Unassembled WGS sequence"/>
</dbReference>
<feature type="transmembrane region" description="Helical" evidence="1">
    <location>
        <begin position="21"/>
        <end position="45"/>
    </location>
</feature>
<proteinExistence type="predicted"/>
<feature type="transmembrane region" description="Helical" evidence="1">
    <location>
        <begin position="160"/>
        <end position="185"/>
    </location>
</feature>
<evidence type="ECO:0000256" key="1">
    <source>
        <dbReference type="SAM" id="Phobius"/>
    </source>
</evidence>
<gene>
    <name evidence="2" type="ORF">MBBTH_12790</name>
</gene>
<evidence type="ECO:0000313" key="2">
    <source>
        <dbReference type="EMBL" id="PWB86865.1"/>
    </source>
</evidence>
<keyword evidence="1" id="KW-1133">Transmembrane helix</keyword>
<reference evidence="2 3" key="1">
    <citation type="submission" date="2017-03" db="EMBL/GenBank/DDBJ databases">
        <title>Genome sequence of Methanobrevibacter thaueri.</title>
        <authorList>
            <person name="Poehlein A."/>
            <person name="Seedorf H."/>
            <person name="Daniel R."/>
        </authorList>
    </citation>
    <scope>NUCLEOTIDE SEQUENCE [LARGE SCALE GENOMIC DNA]</scope>
    <source>
        <strain evidence="2 3">DSM 11995</strain>
    </source>
</reference>
<feature type="transmembrane region" description="Helical" evidence="1">
    <location>
        <begin position="103"/>
        <end position="123"/>
    </location>
</feature>
<dbReference type="AlphaFoldDB" id="A0A315Y8N5"/>
<comment type="caution">
    <text evidence="2">The sequence shown here is derived from an EMBL/GenBank/DDBJ whole genome shotgun (WGS) entry which is preliminary data.</text>
</comment>
<keyword evidence="1" id="KW-0812">Transmembrane</keyword>
<organism evidence="2 3">
    <name type="scientific">Methanobrevibacter thaueri</name>
    <dbReference type="NCBI Taxonomy" id="190975"/>
    <lineage>
        <taxon>Archaea</taxon>
        <taxon>Methanobacteriati</taxon>
        <taxon>Methanobacteriota</taxon>
        <taxon>Methanomada group</taxon>
        <taxon>Methanobacteria</taxon>
        <taxon>Methanobacteriales</taxon>
        <taxon>Methanobacteriaceae</taxon>
        <taxon>Methanobrevibacter</taxon>
    </lineage>
</organism>
<feature type="transmembrane region" description="Helical" evidence="1">
    <location>
        <begin position="217"/>
        <end position="238"/>
    </location>
</feature>
<sequence length="275" mass="29483">MEIIEIIKDALVFPSTDLRTFFIFVLLTIFASVFGTVGILLYILGVLNAEFFLWGGLAAIVAMLIGWVMSGYSISVIKSGIELEDEVPEFVWWDNFITGFNGFIVSIVYFIIPAFLVAIVGYMTNITGNIMAVATEISSQAVNVYTGASASIATDALSQAVAGLAVSLATTLTAAVVLFVIFSFLQTMAEARLANTDSLCEALNVFEAAKDIGRIGVIKVIAVILLVIIVSAVINMVLSAIFSYVPILSILSVFVSPYLVLFAQRAVGLLYSDIA</sequence>
<dbReference type="OrthoDB" id="78337at2157"/>